<feature type="region of interest" description="Disordered" evidence="9">
    <location>
        <begin position="538"/>
        <end position="579"/>
    </location>
</feature>
<evidence type="ECO:0000256" key="2">
    <source>
        <dbReference type="ARBA" id="ARBA00011738"/>
    </source>
</evidence>
<feature type="region of interest" description="Disordered" evidence="9">
    <location>
        <begin position="197"/>
        <end position="240"/>
    </location>
</feature>
<feature type="compositionally biased region" description="Basic and acidic residues" evidence="9">
    <location>
        <begin position="538"/>
        <end position="560"/>
    </location>
</feature>
<dbReference type="Proteomes" id="UP000596660">
    <property type="component" value="Unplaced"/>
</dbReference>
<dbReference type="FunFam" id="3.40.140.10:FF:000005">
    <property type="entry name" value="tRNA-specific adenosine deaminase"/>
    <property type="match status" value="1"/>
</dbReference>
<keyword evidence="7" id="KW-0862">Zinc</keyword>
<feature type="region of interest" description="Disordered" evidence="9">
    <location>
        <begin position="982"/>
        <end position="1013"/>
    </location>
</feature>
<dbReference type="GO" id="GO:0052717">
    <property type="term" value="F:tRNA-specific adenosine-34 deaminase activity"/>
    <property type="evidence" value="ECO:0007669"/>
    <property type="project" value="UniProtKB-EC"/>
</dbReference>
<dbReference type="GO" id="GO:0009507">
    <property type="term" value="C:chloroplast"/>
    <property type="evidence" value="ECO:0007669"/>
    <property type="project" value="TreeGrafter"/>
</dbReference>
<keyword evidence="12" id="KW-1185">Reference proteome</keyword>
<feature type="compositionally biased region" description="Low complexity" evidence="9">
    <location>
        <begin position="771"/>
        <end position="781"/>
    </location>
</feature>
<feature type="compositionally biased region" description="Basic and acidic residues" evidence="9">
    <location>
        <begin position="310"/>
        <end position="330"/>
    </location>
</feature>
<keyword evidence="4" id="KW-0819">tRNA processing</keyword>
<dbReference type="EnsemblPlants" id="AUR62007761-RA">
    <property type="protein sequence ID" value="AUR62007761-RA:cds"/>
    <property type="gene ID" value="AUR62007761"/>
</dbReference>
<sequence length="1421" mass="158376">NSCKLVVPTNPSILYGLRQSTLIQCPPSRRFILGSSDRYCCRSSIYDVGRCCCLESRCVKQERVGGLGRKSCNEECCVKEKRGIDVDRIRGRIGRPKRDFRSNALGDVKAMLSLLSEEVVEGCGVVREKKRSSPREVKAVSKPNVERFKARKPNAVLEKLKDRKPNVVNERLKDRKQNVDSVYREGDWKNYRLESGGRVQARDEGNKRDEERESSSIDEDGRLRRRESSSSYYSLSDSGDFGSDVEVEIEQDQFVGELSTSQKRDSRKSGGVVLSEATEQDWERYRDEKAQDLRSSKRDDFKVGSSIQQDWRKKSEKKLTEDSEENDFRNFRQSKLSQAQQSSSMIASSSKKQLEEQSTSGVKSFGQSSSHIQNDNRSSRHSKSSSNNEYLTQKNRENVESSSTTWRRSSQEDDLKMVGSVQDTGCEYCKTSGRNTENRKTQSDFQGHAELTGVSAKVTTSAESLSENRLREHDMSLSSYQSSVEEKSKQHNQIHVVAGQTSAERKSQHYRDIISTDAIHAESSLRATQQSEAQMRNLVEKSKTTTESQSETRRSKEEKSSISLQTLHKEENKQHDDIYLGTSQADARRRLQHYTGIMDTDASYSQGTFRSQQQSEIRMKHLEEKTASLVAAGEVKRLREESDGKVNKNCKSSIVPHAEIGDSGVHSSNLEVNSQSGSDRRVYNEQTYLKSKVKSVEELVEKRKQIDETIVQSTVRSEVQGPATEQFSGEATISQPSAPLISQTAVQQFSGEEVKSGQLVMISPPYQSVSSSQFQEASSSSVRNDMGKTKEAGSGSSLKRPQSRTSSSYGEVYGSQSMSGEECTYGDALVSAALMQETSTQIVGEFAEKMRLEASSSDTRTKKKLEKLALKHQDKKHMLKGSTELDIDKTGLQKQGSEHPSQVASPDPKKKKAKKLDSKRSSADSETKGSSDQMWDVKDHFVHQASEMELLEGPASGSVAVVRTGKSLWSTVANVCRLRWGSHSEKQRSPGEGKTSPSGSAGGESWFSGNEADEADDDDIKAEQLGLLQEATSGQLLLATTRSQNEEDVAVNVDDKLSKVDAGASSSSSVVQSSSLSGDAFVSENINLNVPRLMSLSSPSMDLSIPSVSQLRRSNTSEDIDEPEKNEAPISPTGEKRDFAVDVGKTDVIASEGTDVIASEVTDVIASEVTDDELKRKKLQRSKVVLQRYDEWEDAYRREREQRKVDEIFMREALSEAMKAADAWEVPVGAVLVQNGKIIARGYNLVEELRDSTAHAEMLCIREASNILRTWRLSETTLYVTLEPCPMCAGAILQARISTLVWGAPNKLLGADGSWIRLFPDRVEGEQHSEESEKPAAPVHPFHPKMDIRRGILQEECADIMQQFFQLKRRKAKAKAKEKDTSSSDESGQPSCFPKPHHRAKLLHKMHNVFHPSKQQADQSS</sequence>
<dbReference type="GO" id="GO:0046872">
    <property type="term" value="F:metal ion binding"/>
    <property type="evidence" value="ECO:0007669"/>
    <property type="project" value="UniProtKB-KW"/>
</dbReference>
<comment type="cofactor">
    <cofactor evidence="1">
        <name>Zn(2+)</name>
        <dbReference type="ChEBI" id="CHEBI:29105"/>
    </cofactor>
</comment>
<dbReference type="InterPro" id="IPR028883">
    <property type="entry name" value="tRNA_aden_deaminase"/>
</dbReference>
<dbReference type="EC" id="3.5.4.33" evidence="3"/>
<dbReference type="Gene3D" id="3.40.140.10">
    <property type="entry name" value="Cytidine Deaminase, domain 2"/>
    <property type="match status" value="1"/>
</dbReference>
<feature type="compositionally biased region" description="Basic and acidic residues" evidence="9">
    <location>
        <begin position="200"/>
        <end position="228"/>
    </location>
</feature>
<dbReference type="CDD" id="cd01285">
    <property type="entry name" value="nucleoside_deaminase"/>
    <property type="match status" value="1"/>
</dbReference>
<dbReference type="PANTHER" id="PTHR11079">
    <property type="entry name" value="CYTOSINE DEAMINASE FAMILY MEMBER"/>
    <property type="match status" value="1"/>
</dbReference>
<reference evidence="11" key="1">
    <citation type="journal article" date="2017" name="Nature">
        <title>The genome of Chenopodium quinoa.</title>
        <authorList>
            <person name="Jarvis D.E."/>
            <person name="Ho Y.S."/>
            <person name="Lightfoot D.J."/>
            <person name="Schmoeckel S.M."/>
            <person name="Li B."/>
            <person name="Borm T.J.A."/>
            <person name="Ohyanagi H."/>
            <person name="Mineta K."/>
            <person name="Michell C.T."/>
            <person name="Saber N."/>
            <person name="Kharbatia N.M."/>
            <person name="Rupper R.R."/>
            <person name="Sharp A.R."/>
            <person name="Dally N."/>
            <person name="Boughton B.A."/>
            <person name="Woo Y.H."/>
            <person name="Gao G."/>
            <person name="Schijlen E.G.W.M."/>
            <person name="Guo X."/>
            <person name="Momin A.A."/>
            <person name="Negrao S."/>
            <person name="Al-Babili S."/>
            <person name="Gehring C."/>
            <person name="Roessner U."/>
            <person name="Jung C."/>
            <person name="Murphy K."/>
            <person name="Arold S.T."/>
            <person name="Gojobori T."/>
            <person name="van der Linden C.G."/>
            <person name="van Loo E.N."/>
            <person name="Jellen E.N."/>
            <person name="Maughan P.J."/>
            <person name="Tester M."/>
        </authorList>
    </citation>
    <scope>NUCLEOTIDE SEQUENCE [LARGE SCALE GENOMIC DNA]</scope>
    <source>
        <strain evidence="11">cv. PI 614886</strain>
    </source>
</reference>
<feature type="region of interest" description="Disordered" evidence="9">
    <location>
        <begin position="717"/>
        <end position="739"/>
    </location>
</feature>
<comment type="catalytic activity">
    <reaction evidence="8">
        <text>adenosine(34) in tRNA + H2O + H(+) = inosine(34) in tRNA + NH4(+)</text>
        <dbReference type="Rhea" id="RHEA:43168"/>
        <dbReference type="Rhea" id="RHEA-COMP:10373"/>
        <dbReference type="Rhea" id="RHEA-COMP:10374"/>
        <dbReference type="ChEBI" id="CHEBI:15377"/>
        <dbReference type="ChEBI" id="CHEBI:15378"/>
        <dbReference type="ChEBI" id="CHEBI:28938"/>
        <dbReference type="ChEBI" id="CHEBI:74411"/>
        <dbReference type="ChEBI" id="CHEBI:82852"/>
        <dbReference type="EC" id="3.5.4.33"/>
    </reaction>
</comment>
<dbReference type="GO" id="GO:0002100">
    <property type="term" value="P:tRNA wobble adenosine to inosine editing"/>
    <property type="evidence" value="ECO:0007669"/>
    <property type="project" value="InterPro"/>
</dbReference>
<dbReference type="InterPro" id="IPR016193">
    <property type="entry name" value="Cytidine_deaminase-like"/>
</dbReference>
<evidence type="ECO:0000256" key="7">
    <source>
        <dbReference type="ARBA" id="ARBA00022833"/>
    </source>
</evidence>
<dbReference type="PROSITE" id="PS51747">
    <property type="entry name" value="CYT_DCMP_DEAMINASES_2"/>
    <property type="match status" value="1"/>
</dbReference>
<comment type="subunit">
    <text evidence="2">Homodimer.</text>
</comment>
<proteinExistence type="inferred from homology"/>
<dbReference type="HAMAP" id="MF_00972">
    <property type="entry name" value="tRNA_aden_deaminase"/>
    <property type="match status" value="1"/>
</dbReference>
<organism evidence="11 12">
    <name type="scientific">Chenopodium quinoa</name>
    <name type="common">Quinoa</name>
    <dbReference type="NCBI Taxonomy" id="63459"/>
    <lineage>
        <taxon>Eukaryota</taxon>
        <taxon>Viridiplantae</taxon>
        <taxon>Streptophyta</taxon>
        <taxon>Embryophyta</taxon>
        <taxon>Tracheophyta</taxon>
        <taxon>Spermatophyta</taxon>
        <taxon>Magnoliopsida</taxon>
        <taxon>eudicotyledons</taxon>
        <taxon>Gunneridae</taxon>
        <taxon>Pentapetalae</taxon>
        <taxon>Caryophyllales</taxon>
        <taxon>Chenopodiaceae</taxon>
        <taxon>Chenopodioideae</taxon>
        <taxon>Atripliceae</taxon>
        <taxon>Chenopodium</taxon>
    </lineage>
</organism>
<name>A0A803L7C2_CHEQI</name>
<keyword evidence="6" id="KW-0378">Hydrolase</keyword>
<feature type="region of interest" description="Disordered" evidence="9">
    <location>
        <begin position="892"/>
        <end position="936"/>
    </location>
</feature>
<feature type="compositionally biased region" description="Basic and acidic residues" evidence="9">
    <location>
        <begin position="915"/>
        <end position="936"/>
    </location>
</feature>
<evidence type="ECO:0000256" key="4">
    <source>
        <dbReference type="ARBA" id="ARBA00022694"/>
    </source>
</evidence>
<evidence type="ECO:0000256" key="9">
    <source>
        <dbReference type="SAM" id="MobiDB-lite"/>
    </source>
</evidence>
<dbReference type="PANTHER" id="PTHR11079:SF179">
    <property type="entry name" value="TRNA(ADENINE(34)) DEAMINASE, CHLOROPLASTIC"/>
    <property type="match status" value="1"/>
</dbReference>
<evidence type="ECO:0000256" key="8">
    <source>
        <dbReference type="ARBA" id="ARBA00048045"/>
    </source>
</evidence>
<feature type="compositionally biased region" description="Polar residues" evidence="9">
    <location>
        <begin position="356"/>
        <end position="373"/>
    </location>
</feature>
<protein>
    <recommendedName>
        <fullName evidence="3">tRNA(adenine(34)) deaminase</fullName>
        <ecNumber evidence="3">3.5.4.33</ecNumber>
    </recommendedName>
</protein>
<dbReference type="SUPFAM" id="SSF53927">
    <property type="entry name" value="Cytidine deaminase-like"/>
    <property type="match status" value="1"/>
</dbReference>
<feature type="compositionally biased region" description="Basic and acidic residues" evidence="9">
    <location>
        <begin position="567"/>
        <end position="578"/>
    </location>
</feature>
<dbReference type="Gramene" id="AUR62007761-RA">
    <property type="protein sequence ID" value="AUR62007761-RA:cds"/>
    <property type="gene ID" value="AUR62007761"/>
</dbReference>
<evidence type="ECO:0000313" key="11">
    <source>
        <dbReference type="EnsemblPlants" id="AUR62007761-RA:cds"/>
    </source>
</evidence>
<feature type="compositionally biased region" description="Low complexity" evidence="9">
    <location>
        <begin position="229"/>
        <end position="240"/>
    </location>
</feature>
<evidence type="ECO:0000256" key="5">
    <source>
        <dbReference type="ARBA" id="ARBA00022723"/>
    </source>
</evidence>
<feature type="region of interest" description="Disordered" evidence="9">
    <location>
        <begin position="1099"/>
        <end position="1135"/>
    </location>
</feature>
<feature type="region of interest" description="Disordered" evidence="9">
    <location>
        <begin position="255"/>
        <end position="419"/>
    </location>
</feature>
<dbReference type="Pfam" id="PF00383">
    <property type="entry name" value="dCMP_cyt_deam_1"/>
    <property type="match status" value="1"/>
</dbReference>
<dbReference type="InterPro" id="IPR002125">
    <property type="entry name" value="CMP_dCMP_dom"/>
</dbReference>
<evidence type="ECO:0000256" key="1">
    <source>
        <dbReference type="ARBA" id="ARBA00001947"/>
    </source>
</evidence>
<evidence type="ECO:0000256" key="6">
    <source>
        <dbReference type="ARBA" id="ARBA00022801"/>
    </source>
</evidence>
<feature type="compositionally biased region" description="Basic and acidic residues" evidence="9">
    <location>
        <begin position="982"/>
        <end position="991"/>
    </location>
</feature>
<feature type="region of interest" description="Disordered" evidence="9">
    <location>
        <begin position="1371"/>
        <end position="1398"/>
    </location>
</feature>
<feature type="compositionally biased region" description="Low complexity" evidence="9">
    <location>
        <begin position="333"/>
        <end position="351"/>
    </location>
</feature>
<feature type="compositionally biased region" description="Low complexity" evidence="9">
    <location>
        <begin position="1099"/>
        <end position="1109"/>
    </location>
</feature>
<evidence type="ECO:0000313" key="12">
    <source>
        <dbReference type="Proteomes" id="UP000596660"/>
    </source>
</evidence>
<feature type="domain" description="CMP/dCMP-type deaminase" evidence="10">
    <location>
        <begin position="1204"/>
        <end position="1326"/>
    </location>
</feature>
<dbReference type="OMA" id="IQQDWRK"/>
<evidence type="ECO:0000259" key="10">
    <source>
        <dbReference type="PROSITE" id="PS51747"/>
    </source>
</evidence>
<accession>A0A803L7C2</accession>
<evidence type="ECO:0000256" key="3">
    <source>
        <dbReference type="ARBA" id="ARBA00012740"/>
    </source>
</evidence>
<feature type="compositionally biased region" description="Basic and acidic residues" evidence="9">
    <location>
        <begin position="281"/>
        <end position="302"/>
    </location>
</feature>
<feature type="compositionally biased region" description="Polar residues" evidence="9">
    <location>
        <begin position="892"/>
        <end position="903"/>
    </location>
</feature>
<feature type="region of interest" description="Disordered" evidence="9">
    <location>
        <begin position="658"/>
        <end position="679"/>
    </location>
</feature>
<reference evidence="11" key="2">
    <citation type="submission" date="2021-03" db="UniProtKB">
        <authorList>
            <consortium name="EnsemblPlants"/>
        </authorList>
    </citation>
    <scope>IDENTIFICATION</scope>
</reference>
<keyword evidence="5" id="KW-0479">Metal-binding</keyword>
<feature type="compositionally biased region" description="Polar residues" evidence="9">
    <location>
        <begin position="794"/>
        <end position="819"/>
    </location>
</feature>
<feature type="region of interest" description="Disordered" evidence="9">
    <location>
        <begin position="771"/>
        <end position="820"/>
    </location>
</feature>
<feature type="compositionally biased region" description="Polar residues" evidence="9">
    <location>
        <begin position="665"/>
        <end position="677"/>
    </location>
</feature>